<protein>
    <submittedName>
        <fullName evidence="2">Uncharacterized protein</fullName>
    </submittedName>
</protein>
<feature type="transmembrane region" description="Helical" evidence="1">
    <location>
        <begin position="127"/>
        <end position="148"/>
    </location>
</feature>
<proteinExistence type="predicted"/>
<feature type="transmembrane region" description="Helical" evidence="1">
    <location>
        <begin position="211"/>
        <end position="231"/>
    </location>
</feature>
<accession>A0A923HK52</accession>
<keyword evidence="1" id="KW-1133">Transmembrane helix</keyword>
<feature type="transmembrane region" description="Helical" evidence="1">
    <location>
        <begin position="160"/>
        <end position="182"/>
    </location>
</feature>
<name>A0A923HK52_9BURK</name>
<evidence type="ECO:0000313" key="2">
    <source>
        <dbReference type="EMBL" id="MBC3880879.1"/>
    </source>
</evidence>
<keyword evidence="1" id="KW-0472">Membrane</keyword>
<sequence length="232" mass="25538">MGFDPLNLKDASVQFEQSMGRVIDERLAPLFDRSINHVSQELSSVIQEAGAQVDRNIALLSDEIHNQRSMTKDDIRSLIDYATLQLGSALDQRITTIKQETSELINQKVELLKSELNDAAALSRKTMLSNVLISIFAALFMAGIGLVYKQVSSGDLSLLSLFRVSLMSCATFTFVLSMLKFIQRWRNMNQSKKGVATIAIGYFGILKPNGAGVLLALSVCLVATCVAAYHFL</sequence>
<evidence type="ECO:0000256" key="1">
    <source>
        <dbReference type="SAM" id="Phobius"/>
    </source>
</evidence>
<gene>
    <name evidence="2" type="ORF">H8K36_05805</name>
</gene>
<dbReference type="Proteomes" id="UP000627446">
    <property type="component" value="Unassembled WGS sequence"/>
</dbReference>
<dbReference type="RefSeq" id="WP_186914652.1">
    <property type="nucleotide sequence ID" value="NZ_JACOFZ010000001.1"/>
</dbReference>
<keyword evidence="3" id="KW-1185">Reference proteome</keyword>
<dbReference type="EMBL" id="JACOFZ010000001">
    <property type="protein sequence ID" value="MBC3880879.1"/>
    <property type="molecule type" value="Genomic_DNA"/>
</dbReference>
<evidence type="ECO:0000313" key="3">
    <source>
        <dbReference type="Proteomes" id="UP000627446"/>
    </source>
</evidence>
<dbReference type="AlphaFoldDB" id="A0A923HK52"/>
<comment type="caution">
    <text evidence="2">The sequence shown here is derived from an EMBL/GenBank/DDBJ whole genome shotgun (WGS) entry which is preliminary data.</text>
</comment>
<reference evidence="2" key="1">
    <citation type="submission" date="2020-08" db="EMBL/GenBank/DDBJ databases">
        <title>Novel species isolated from subtropical streams in China.</title>
        <authorList>
            <person name="Lu H."/>
        </authorList>
    </citation>
    <scope>NUCLEOTIDE SEQUENCE</scope>
    <source>
        <strain evidence="2">LX22W</strain>
    </source>
</reference>
<keyword evidence="1" id="KW-0812">Transmembrane</keyword>
<organism evidence="2 3">
    <name type="scientific">Undibacterium nitidum</name>
    <dbReference type="NCBI Taxonomy" id="2762298"/>
    <lineage>
        <taxon>Bacteria</taxon>
        <taxon>Pseudomonadati</taxon>
        <taxon>Pseudomonadota</taxon>
        <taxon>Betaproteobacteria</taxon>
        <taxon>Burkholderiales</taxon>
        <taxon>Oxalobacteraceae</taxon>
        <taxon>Undibacterium</taxon>
    </lineage>
</organism>